<keyword evidence="2" id="KW-0472">Membrane</keyword>
<evidence type="ECO:0000256" key="1">
    <source>
        <dbReference type="ARBA" id="ARBA00022729"/>
    </source>
</evidence>
<dbReference type="EMBL" id="CDOG01000023">
    <property type="protein sequence ID" value="CEN37992.1"/>
    <property type="molecule type" value="Genomic_DNA"/>
</dbReference>
<keyword evidence="1" id="KW-0732">Signal</keyword>
<reference evidence="7 8" key="1">
    <citation type="submission" date="2015-01" db="EMBL/GenBank/DDBJ databases">
        <authorList>
            <person name="MANFREDI Pablo"/>
        </authorList>
    </citation>
    <scope>NUCLEOTIDE SEQUENCE [LARGE SCALE GENOMIC DNA]</scope>
    <source>
        <strain evidence="6 8">Ccy74</strain>
        <strain evidence="5 7">Ccyn2B</strain>
    </source>
</reference>
<dbReference type="EC" id="3.4.24.75" evidence="6"/>
<dbReference type="PANTHER" id="PTHR21666">
    <property type="entry name" value="PEPTIDASE-RELATED"/>
    <property type="match status" value="1"/>
</dbReference>
<evidence type="ECO:0000313" key="4">
    <source>
        <dbReference type="EMBL" id="ATA68203.1"/>
    </source>
</evidence>
<dbReference type="eggNOG" id="COG0739">
    <property type="taxonomic scope" value="Bacteria"/>
</dbReference>
<dbReference type="CDD" id="cd12797">
    <property type="entry name" value="M23_peptidase"/>
    <property type="match status" value="1"/>
</dbReference>
<dbReference type="KEGG" id="ccyn:CGC48_05905"/>
<feature type="transmembrane region" description="Helical" evidence="2">
    <location>
        <begin position="43"/>
        <end position="64"/>
    </location>
</feature>
<evidence type="ECO:0000259" key="3">
    <source>
        <dbReference type="Pfam" id="PF01551"/>
    </source>
</evidence>
<dbReference type="Proteomes" id="UP000242855">
    <property type="component" value="Chromosome"/>
</dbReference>
<evidence type="ECO:0000256" key="2">
    <source>
        <dbReference type="SAM" id="Phobius"/>
    </source>
</evidence>
<accession>A0A0B7HJ96</accession>
<dbReference type="OrthoDB" id="9814377at2"/>
<dbReference type="EMBL" id="CDOD01000019">
    <property type="protein sequence ID" value="CEN35512.1"/>
    <property type="molecule type" value="Genomic_DNA"/>
</dbReference>
<evidence type="ECO:0000313" key="9">
    <source>
        <dbReference type="Proteomes" id="UP000242855"/>
    </source>
</evidence>
<dbReference type="GO" id="GO:0004222">
    <property type="term" value="F:metalloendopeptidase activity"/>
    <property type="evidence" value="ECO:0007669"/>
    <property type="project" value="TreeGrafter"/>
</dbReference>
<keyword evidence="6" id="KW-0378">Hydrolase</keyword>
<evidence type="ECO:0000313" key="7">
    <source>
        <dbReference type="Proteomes" id="UP000038055"/>
    </source>
</evidence>
<dbReference type="RefSeq" id="WP_041991973.1">
    <property type="nucleotide sequence ID" value="NZ_BQMH01000002.1"/>
</dbReference>
<dbReference type="EMBL" id="CP022378">
    <property type="protein sequence ID" value="ATA68203.1"/>
    <property type="molecule type" value="Genomic_DNA"/>
</dbReference>
<dbReference type="InterPro" id="IPR050570">
    <property type="entry name" value="Cell_wall_metabolism_enzyme"/>
</dbReference>
<dbReference type="InterPro" id="IPR011055">
    <property type="entry name" value="Dup_hybrid_motif"/>
</dbReference>
<dbReference type="PANTHER" id="PTHR21666:SF289">
    <property type="entry name" value="L-ALA--D-GLU ENDOPEPTIDASE"/>
    <property type="match status" value="1"/>
</dbReference>
<dbReference type="Pfam" id="PF01551">
    <property type="entry name" value="Peptidase_M23"/>
    <property type="match status" value="1"/>
</dbReference>
<evidence type="ECO:0000313" key="6">
    <source>
        <dbReference type="EMBL" id="CEN37992.1"/>
    </source>
</evidence>
<reference evidence="4 9" key="2">
    <citation type="journal article" date="2017" name="Genome Announc.">
        <title>Twelve Complete Reference Genomes of Clinical Isolates in the Capnocytophaga Genus.</title>
        <authorList>
            <person name="Villarma A."/>
            <person name="Gulvik C.A."/>
            <person name="Rowe L.A."/>
            <person name="Sheth M."/>
            <person name="Juieng P."/>
            <person name="Nicholson A.C."/>
            <person name="Loparev V.N."/>
            <person name="McQuiston J.R."/>
        </authorList>
    </citation>
    <scope>NUCLEOTIDE SEQUENCE [LARGE SCALE GENOMIC DNA]</scope>
    <source>
        <strain evidence="4 9">G7591</strain>
    </source>
</reference>
<feature type="domain" description="M23ase beta-sheet core" evidence="3">
    <location>
        <begin position="189"/>
        <end position="284"/>
    </location>
</feature>
<dbReference type="SUPFAM" id="SSF51261">
    <property type="entry name" value="Duplicated hybrid motif"/>
    <property type="match status" value="1"/>
</dbReference>
<sequence length="291" mass="33234">MSSAKETKKEYIKRKLLSKYRLVFMDEETFEEKASMRLSRLNIFVVGSLFSLLVIILTTLLIIYTPLKQYILGFSEVKNKQETINLVFKLDSLENEMKKNEMYLASIKKVLTGDIHHEEIKKDSLYEAYKFDPKSIDLSPNKQDSLLRQEVAEEDRYNVFEKALYQNKEILLFPPVSGVISNEYRPQARHYGIDIVAPEGTAVKSVADGTVIFAEWTIATGNVIIIEHKGNLVSVYKHNASMVKKQGDQVRAGEVIATVGNTGELTTGPHLHFELWSNGYPMNPKSYIEFK</sequence>
<organism evidence="6 8">
    <name type="scientific">Capnocytophaga cynodegmi</name>
    <dbReference type="NCBI Taxonomy" id="28189"/>
    <lineage>
        <taxon>Bacteria</taxon>
        <taxon>Pseudomonadati</taxon>
        <taxon>Bacteroidota</taxon>
        <taxon>Flavobacteriia</taxon>
        <taxon>Flavobacteriales</taxon>
        <taxon>Flavobacteriaceae</taxon>
        <taxon>Capnocytophaga</taxon>
    </lineage>
</organism>
<dbReference type="GeneID" id="96781328"/>
<protein>
    <submittedName>
        <fullName evidence="4">M23 family peptidase</fullName>
    </submittedName>
    <submittedName>
        <fullName evidence="6">Putative peptidase</fullName>
        <ecNumber evidence="6">3.4.24.75</ecNumber>
    </submittedName>
</protein>
<dbReference type="InterPro" id="IPR016047">
    <property type="entry name" value="M23ase_b-sheet_dom"/>
</dbReference>
<evidence type="ECO:0000313" key="8">
    <source>
        <dbReference type="Proteomes" id="UP000038083"/>
    </source>
</evidence>
<proteinExistence type="predicted"/>
<evidence type="ECO:0000313" key="5">
    <source>
        <dbReference type="EMBL" id="CEN35512.1"/>
    </source>
</evidence>
<dbReference type="Gene3D" id="2.70.70.10">
    <property type="entry name" value="Glucose Permease (Domain IIA)"/>
    <property type="match status" value="1"/>
</dbReference>
<dbReference type="Proteomes" id="UP000038083">
    <property type="component" value="Unassembled WGS sequence"/>
</dbReference>
<keyword evidence="7" id="KW-1185">Reference proteome</keyword>
<dbReference type="Proteomes" id="UP000038055">
    <property type="component" value="Unassembled WGS sequence"/>
</dbReference>
<keyword evidence="2" id="KW-0812">Transmembrane</keyword>
<dbReference type="AlphaFoldDB" id="A0A0B7HJ96"/>
<keyword evidence="2" id="KW-1133">Transmembrane helix</keyword>
<name>A0A0B7HJ96_9FLAO</name>
<dbReference type="STRING" id="28189.CCYN74_30035"/>
<gene>
    <name evidence="5" type="ORF">CCYN2B_260032</name>
    <name evidence="6" type="ORF">CCYN74_30035</name>
    <name evidence="4" type="ORF">CGC48_05905</name>
</gene>